<evidence type="ECO:0000313" key="1">
    <source>
        <dbReference type="EMBL" id="PLC44517.1"/>
    </source>
</evidence>
<gene>
    <name evidence="1" type="ORF">C0Q88_07510</name>
</gene>
<protein>
    <submittedName>
        <fullName evidence="1">Uncharacterized protein</fullName>
    </submittedName>
</protein>
<comment type="caution">
    <text evidence="1">The sequence shown here is derived from an EMBL/GenBank/DDBJ whole genome shotgun (WGS) entry which is preliminary data.</text>
</comment>
<reference evidence="1 2" key="1">
    <citation type="submission" date="2017-12" db="EMBL/GenBank/DDBJ databases">
        <title>Draft genome sequence of Ralstonia pickettii 52.</title>
        <authorList>
            <person name="Zheng B."/>
        </authorList>
    </citation>
    <scope>NUCLEOTIDE SEQUENCE [LARGE SCALE GENOMIC DNA]</scope>
    <source>
        <strain evidence="1 2">52</strain>
    </source>
</reference>
<dbReference type="AlphaFoldDB" id="A0A2N4TXU3"/>
<dbReference type="RefSeq" id="WP_102064928.1">
    <property type="nucleotide sequence ID" value="NZ_PKQE01000001.1"/>
</dbReference>
<dbReference type="OrthoDB" id="9978274at2"/>
<name>A0A2N4TXU3_RALPI</name>
<proteinExistence type="predicted"/>
<dbReference type="EMBL" id="PKQE01000001">
    <property type="protein sequence ID" value="PLC44517.1"/>
    <property type="molecule type" value="Genomic_DNA"/>
</dbReference>
<accession>A0A2N4TXU3</accession>
<sequence length="146" mass="15995">MTYHCPHCGSEGRIQVQAVISAPAALAHQFSKQNLRRADVHLMGVLWETMDFICGSEKCGRVTDGYGNYVTNLAKRVKELEAQVAQAPSMTDAMRAFIEGMSVSVDVSTCEADAGHRYFGTVIEVMDDEADKHGVTLLVQDAKPNF</sequence>
<dbReference type="Proteomes" id="UP000234456">
    <property type="component" value="Unassembled WGS sequence"/>
</dbReference>
<organism evidence="1 2">
    <name type="scientific">Ralstonia pickettii</name>
    <name type="common">Burkholderia pickettii</name>
    <dbReference type="NCBI Taxonomy" id="329"/>
    <lineage>
        <taxon>Bacteria</taxon>
        <taxon>Pseudomonadati</taxon>
        <taxon>Pseudomonadota</taxon>
        <taxon>Betaproteobacteria</taxon>
        <taxon>Burkholderiales</taxon>
        <taxon>Burkholderiaceae</taxon>
        <taxon>Ralstonia</taxon>
    </lineage>
</organism>
<evidence type="ECO:0000313" key="2">
    <source>
        <dbReference type="Proteomes" id="UP000234456"/>
    </source>
</evidence>